<sequence length="169" mass="19212">MTEFIAYEQIRKKIATHPLRQSEIPAEHYVSAPLPTLRWTTPAYAVFAAPAARAPGRPLRLSPPDRWWAMSARRRQVLVYAHQSVTPYGQIPTEAVTVTPTGRTFAQAKEDLRLFDELIGEAAPHFFRGETGPEPIRADVGEILHAVLPREGLPWFRALTPDFFDWLER</sequence>
<organism evidence="1 2">
    <name type="scientific">Acrocarpospora phusangensis</name>
    <dbReference type="NCBI Taxonomy" id="1070424"/>
    <lineage>
        <taxon>Bacteria</taxon>
        <taxon>Bacillati</taxon>
        <taxon>Actinomycetota</taxon>
        <taxon>Actinomycetes</taxon>
        <taxon>Streptosporangiales</taxon>
        <taxon>Streptosporangiaceae</taxon>
        <taxon>Acrocarpospora</taxon>
    </lineage>
</organism>
<accession>A0A919QI08</accession>
<keyword evidence="2" id="KW-1185">Reference proteome</keyword>
<protein>
    <submittedName>
        <fullName evidence="1">Uncharacterized protein</fullName>
    </submittedName>
</protein>
<dbReference type="RefSeq" id="WP_204046038.1">
    <property type="nucleotide sequence ID" value="NZ_BOOA01000126.1"/>
</dbReference>
<gene>
    <name evidence="1" type="ORF">Aph01nite_77390</name>
</gene>
<evidence type="ECO:0000313" key="1">
    <source>
        <dbReference type="EMBL" id="GIH29429.1"/>
    </source>
</evidence>
<name>A0A919QI08_9ACTN</name>
<comment type="caution">
    <text evidence="1">The sequence shown here is derived from an EMBL/GenBank/DDBJ whole genome shotgun (WGS) entry which is preliminary data.</text>
</comment>
<proteinExistence type="predicted"/>
<evidence type="ECO:0000313" key="2">
    <source>
        <dbReference type="Proteomes" id="UP000640052"/>
    </source>
</evidence>
<reference evidence="1" key="1">
    <citation type="submission" date="2021-01" db="EMBL/GenBank/DDBJ databases">
        <title>Whole genome shotgun sequence of Acrocarpospora phusangensis NBRC 108782.</title>
        <authorList>
            <person name="Komaki H."/>
            <person name="Tamura T."/>
        </authorList>
    </citation>
    <scope>NUCLEOTIDE SEQUENCE</scope>
    <source>
        <strain evidence="1">NBRC 108782</strain>
    </source>
</reference>
<dbReference type="Proteomes" id="UP000640052">
    <property type="component" value="Unassembled WGS sequence"/>
</dbReference>
<dbReference type="EMBL" id="BOOA01000126">
    <property type="protein sequence ID" value="GIH29429.1"/>
    <property type="molecule type" value="Genomic_DNA"/>
</dbReference>
<dbReference type="AlphaFoldDB" id="A0A919QI08"/>